<dbReference type="AlphaFoldDB" id="A0A3S3AJ87"/>
<dbReference type="Pfam" id="PF03583">
    <property type="entry name" value="LIP"/>
    <property type="match status" value="1"/>
</dbReference>
<dbReference type="GO" id="GO:0016042">
    <property type="term" value="P:lipid catabolic process"/>
    <property type="evidence" value="ECO:0007669"/>
    <property type="project" value="InterPro"/>
</dbReference>
<evidence type="ECO:0000313" key="1">
    <source>
        <dbReference type="EMBL" id="RVW05962.1"/>
    </source>
</evidence>
<accession>A0A3S3AJ87</accession>
<dbReference type="PANTHER" id="PTHR34853:SF1">
    <property type="entry name" value="LIPASE 5"/>
    <property type="match status" value="1"/>
</dbReference>
<keyword evidence="2" id="KW-1185">Reference proteome</keyword>
<dbReference type="Gene3D" id="1.10.260.130">
    <property type="match status" value="1"/>
</dbReference>
<dbReference type="GO" id="GO:0004806">
    <property type="term" value="F:triacylglycerol lipase activity"/>
    <property type="evidence" value="ECO:0007669"/>
    <property type="project" value="InterPro"/>
</dbReference>
<dbReference type="Gene3D" id="3.40.50.1820">
    <property type="entry name" value="alpha/beta hydrolase"/>
    <property type="match status" value="1"/>
</dbReference>
<dbReference type="EMBL" id="RKLN01000001">
    <property type="protein sequence ID" value="RVW05962.1"/>
    <property type="molecule type" value="Genomic_DNA"/>
</dbReference>
<gene>
    <name evidence="1" type="ORF">EF834_00285</name>
</gene>
<protein>
    <submittedName>
        <fullName evidence="1">Lipase</fullName>
    </submittedName>
</protein>
<dbReference type="PANTHER" id="PTHR34853">
    <property type="match status" value="1"/>
</dbReference>
<dbReference type="RefSeq" id="WP_127944323.1">
    <property type="nucleotide sequence ID" value="NZ_RKLN01000001.1"/>
</dbReference>
<comment type="caution">
    <text evidence="1">The sequence shown here is derived from an EMBL/GenBank/DDBJ whole genome shotgun (WGS) entry which is preliminary data.</text>
</comment>
<dbReference type="OrthoDB" id="9798122at2"/>
<dbReference type="SUPFAM" id="SSF53474">
    <property type="entry name" value="alpha/beta-Hydrolases"/>
    <property type="match status" value="1"/>
</dbReference>
<sequence>MRALLGRLAGITIALVLGLSLLGGPVRASAQTALETPGTVVDSSPMPSGALPEGVAAGSYVTYWTTGPRDQPALSTGAVLLPPGDPPPGGWPVVSWAHGVVGVADACAPTVTGQISGPYLESWLREGYAIVATDYVGLGTPGIHPYLDGPSEAHSVIDMVRAGRAVTPSLSDRWVALGQSQGGHAVMFAASIATRYAPELDFRGTVATGVPSNLEKLAPLTGPDFPALPLTGSTVFIGYGLVGLRAAHPELDVDSYLSPLGRDVLDQLESLCYEDAQAEFGNLTIGQLLSRPLTGPAMQAALQHSLAVPVTGYDRPLFIGQGLFDDVVPAGFTFALVSELTAAGQNFVFRTYPEGHLGTMRAALPDTTEFVRAAFQ</sequence>
<proteinExistence type="predicted"/>
<organism evidence="1 2">
    <name type="scientific">Rhodococcus spongiicola</name>
    <dbReference type="NCBI Taxonomy" id="2487352"/>
    <lineage>
        <taxon>Bacteria</taxon>
        <taxon>Bacillati</taxon>
        <taxon>Actinomycetota</taxon>
        <taxon>Actinomycetes</taxon>
        <taxon>Mycobacteriales</taxon>
        <taxon>Nocardiaceae</taxon>
        <taxon>Rhodococcus</taxon>
    </lineage>
</organism>
<reference evidence="1 2" key="1">
    <citation type="submission" date="2018-11" db="EMBL/GenBank/DDBJ databases">
        <title>Rhodococcus spongicola sp. nov. and Rhodococcus xishaensis sp. nov. from marine sponges.</title>
        <authorList>
            <person name="Li L."/>
            <person name="Lin H.W."/>
        </authorList>
    </citation>
    <scope>NUCLEOTIDE SEQUENCE [LARGE SCALE GENOMIC DNA]</scope>
    <source>
        <strain evidence="1 2">LHW50502</strain>
    </source>
</reference>
<evidence type="ECO:0000313" key="2">
    <source>
        <dbReference type="Proteomes" id="UP000284333"/>
    </source>
</evidence>
<dbReference type="InterPro" id="IPR029058">
    <property type="entry name" value="AB_hydrolase_fold"/>
</dbReference>
<dbReference type="Proteomes" id="UP000284333">
    <property type="component" value="Unassembled WGS sequence"/>
</dbReference>
<name>A0A3S3AJ87_9NOCA</name>
<dbReference type="PIRSF" id="PIRSF029171">
    <property type="entry name" value="Esterase_LipA"/>
    <property type="match status" value="1"/>
</dbReference>
<dbReference type="InterPro" id="IPR005152">
    <property type="entry name" value="Lipase_secreted"/>
</dbReference>